<feature type="region of interest" description="Disordered" evidence="1">
    <location>
        <begin position="1"/>
        <end position="149"/>
    </location>
</feature>
<proteinExistence type="predicted"/>
<dbReference type="AlphaFoldDB" id="A0A8T0WUS4"/>
<feature type="compositionally biased region" description="Low complexity" evidence="1">
    <location>
        <begin position="106"/>
        <end position="119"/>
    </location>
</feature>
<dbReference type="Proteomes" id="UP000823388">
    <property type="component" value="Chromosome 1N"/>
</dbReference>
<evidence type="ECO:0000256" key="1">
    <source>
        <dbReference type="SAM" id="MobiDB-lite"/>
    </source>
</evidence>
<evidence type="ECO:0000313" key="3">
    <source>
        <dbReference type="Proteomes" id="UP000823388"/>
    </source>
</evidence>
<comment type="caution">
    <text evidence="2">The sequence shown here is derived from an EMBL/GenBank/DDBJ whole genome shotgun (WGS) entry which is preliminary data.</text>
</comment>
<gene>
    <name evidence="2" type="ORF">PVAP13_1NG162800</name>
</gene>
<keyword evidence="3" id="KW-1185">Reference proteome</keyword>
<dbReference type="EMBL" id="CM029038">
    <property type="protein sequence ID" value="KAG2650588.1"/>
    <property type="molecule type" value="Genomic_DNA"/>
</dbReference>
<organism evidence="2 3">
    <name type="scientific">Panicum virgatum</name>
    <name type="common">Blackwell switchgrass</name>
    <dbReference type="NCBI Taxonomy" id="38727"/>
    <lineage>
        <taxon>Eukaryota</taxon>
        <taxon>Viridiplantae</taxon>
        <taxon>Streptophyta</taxon>
        <taxon>Embryophyta</taxon>
        <taxon>Tracheophyta</taxon>
        <taxon>Spermatophyta</taxon>
        <taxon>Magnoliopsida</taxon>
        <taxon>Liliopsida</taxon>
        <taxon>Poales</taxon>
        <taxon>Poaceae</taxon>
        <taxon>PACMAD clade</taxon>
        <taxon>Panicoideae</taxon>
        <taxon>Panicodae</taxon>
        <taxon>Paniceae</taxon>
        <taxon>Panicinae</taxon>
        <taxon>Panicum</taxon>
        <taxon>Panicum sect. Hiantes</taxon>
    </lineage>
</organism>
<feature type="compositionally biased region" description="Basic residues" evidence="1">
    <location>
        <begin position="62"/>
        <end position="76"/>
    </location>
</feature>
<reference evidence="2" key="1">
    <citation type="submission" date="2020-05" db="EMBL/GenBank/DDBJ databases">
        <title>WGS assembly of Panicum virgatum.</title>
        <authorList>
            <person name="Lovell J.T."/>
            <person name="Jenkins J."/>
            <person name="Shu S."/>
            <person name="Juenger T.E."/>
            <person name="Schmutz J."/>
        </authorList>
    </citation>
    <scope>NUCLEOTIDE SEQUENCE</scope>
    <source>
        <strain evidence="2">AP13</strain>
    </source>
</reference>
<accession>A0A8T0WUS4</accession>
<sequence length="181" mass="19341">MPTPCLAYVPRDASSIPTSADFSTHRKKETQPSPYRSLPPPLPCVAPPRAPPTAASPCPFPPHRHARGRGWRRRARLQRDGPPPTSQAERSRPPPENAHAHVRCRTTPADATADVAPSTHRTDLGATCPGQRTDAGSRKPSLGTWSRGGGGGRWALHGRFAVGYGGNNSASTVLPDIRSLD</sequence>
<name>A0A8T0WUS4_PANVG</name>
<feature type="compositionally biased region" description="Pro residues" evidence="1">
    <location>
        <begin position="37"/>
        <end position="51"/>
    </location>
</feature>
<evidence type="ECO:0000313" key="2">
    <source>
        <dbReference type="EMBL" id="KAG2650588.1"/>
    </source>
</evidence>
<protein>
    <submittedName>
        <fullName evidence="2">Uncharacterized protein</fullName>
    </submittedName>
</protein>